<reference evidence="1 2" key="1">
    <citation type="submission" date="2016-07" db="EMBL/GenBank/DDBJ databases">
        <title>High microdiversification within the ubiquitous acI lineage of Actinobacteria.</title>
        <authorList>
            <person name="Neuenschwander S.M."/>
            <person name="Salcher M."/>
            <person name="Ghai R."/>
            <person name="Pernthaler J."/>
        </authorList>
    </citation>
    <scope>NUCLEOTIDE SEQUENCE [LARGE SCALE GENOMIC DNA]</scope>
    <source>
        <strain evidence="1">MMS-IIA-15</strain>
    </source>
</reference>
<evidence type="ECO:0000313" key="2">
    <source>
        <dbReference type="Proteomes" id="UP000217186"/>
    </source>
</evidence>
<proteinExistence type="predicted"/>
<dbReference type="EMBL" id="CP016776">
    <property type="protein sequence ID" value="ASY20155.1"/>
    <property type="molecule type" value="Genomic_DNA"/>
</dbReference>
<accession>A0A249KTX1</accession>
<protein>
    <recommendedName>
        <fullName evidence="3">Restriction endonuclease</fullName>
    </recommendedName>
</protein>
<dbReference type="AlphaFoldDB" id="A0A249KTX1"/>
<evidence type="ECO:0008006" key="3">
    <source>
        <dbReference type="Google" id="ProtNLM"/>
    </source>
</evidence>
<keyword evidence="2" id="KW-1185">Reference proteome</keyword>
<gene>
    <name evidence="1" type="ORF">A7sIIA15_04680</name>
</gene>
<sequence>MAPPRWITQFNESVKSSQSLIESSLHERFDSDQVLQVLRDSLVDQGWLIEAGKKAADKISRPVLYGDRGATKVNYEIDGWHPTHKAVLEIESGRGWQGNAFYRDLVRTSLVQDAEYLIIGLRLSYSYASVKNQNDYQKALDQMDAIFASGRLQLPFKGILIFGW</sequence>
<dbReference type="Proteomes" id="UP000217186">
    <property type="component" value="Chromosome"/>
</dbReference>
<dbReference type="KEGG" id="pvn:A7sIIA15_04680"/>
<name>A0A249KTX1_9ACTN</name>
<organism evidence="1 2">
    <name type="scientific">Candidatus Planktophila vernalis</name>
    <dbReference type="NCBI Taxonomy" id="1884907"/>
    <lineage>
        <taxon>Bacteria</taxon>
        <taxon>Bacillati</taxon>
        <taxon>Actinomycetota</taxon>
        <taxon>Actinomycetes</taxon>
        <taxon>Candidatus Nanopelagicales</taxon>
        <taxon>Candidatus Nanopelagicaceae</taxon>
        <taxon>Candidatus Planktophila</taxon>
    </lineage>
</organism>
<evidence type="ECO:0000313" key="1">
    <source>
        <dbReference type="EMBL" id="ASY20155.1"/>
    </source>
</evidence>